<dbReference type="InterPro" id="IPR001387">
    <property type="entry name" value="Cro/C1-type_HTH"/>
</dbReference>
<feature type="domain" description="HTH cro/C1-type" evidence="2">
    <location>
        <begin position="35"/>
        <end position="88"/>
    </location>
</feature>
<keyword evidence="3" id="KW-0238">DNA-binding</keyword>
<dbReference type="GO" id="GO:0003677">
    <property type="term" value="F:DNA binding"/>
    <property type="evidence" value="ECO:0007669"/>
    <property type="project" value="UniProtKB-KW"/>
</dbReference>
<comment type="caution">
    <text evidence="3">The sequence shown here is derived from an EMBL/GenBank/DDBJ whole genome shotgun (WGS) entry which is preliminary data.</text>
</comment>
<reference evidence="3 4" key="1">
    <citation type="submission" date="2023-07" db="EMBL/GenBank/DDBJ databases">
        <title>Genomic Encyclopedia of Type Strains, Phase IV (KMG-IV): sequencing the most valuable type-strain genomes for metagenomic binning, comparative biology and taxonomic classification.</title>
        <authorList>
            <person name="Goeker M."/>
        </authorList>
    </citation>
    <scope>NUCLEOTIDE SEQUENCE [LARGE SCALE GENOMIC DNA]</scope>
    <source>
        <strain evidence="3 4">B6-8</strain>
    </source>
</reference>
<gene>
    <name evidence="3" type="ORF">QO014_004723</name>
</gene>
<evidence type="ECO:0000313" key="4">
    <source>
        <dbReference type="Proteomes" id="UP001241603"/>
    </source>
</evidence>
<dbReference type="CDD" id="cd00093">
    <property type="entry name" value="HTH_XRE"/>
    <property type="match status" value="1"/>
</dbReference>
<sequence>MSTLETAIPHPAEELAAPHMTETPETVRAAGLATLRLLREARGLSTVDLARLSGLSRDEIVALENGASFTIDQIHALAAALEVRPEQLTT</sequence>
<dbReference type="Proteomes" id="UP001241603">
    <property type="component" value="Unassembled WGS sequence"/>
</dbReference>
<dbReference type="SMART" id="SM00530">
    <property type="entry name" value="HTH_XRE"/>
    <property type="match status" value="1"/>
</dbReference>
<keyword evidence="4" id="KW-1185">Reference proteome</keyword>
<name>A0ABU0HEN0_9HYPH</name>
<evidence type="ECO:0000259" key="2">
    <source>
        <dbReference type="PROSITE" id="PS50943"/>
    </source>
</evidence>
<dbReference type="SUPFAM" id="SSF47413">
    <property type="entry name" value="lambda repressor-like DNA-binding domains"/>
    <property type="match status" value="1"/>
</dbReference>
<dbReference type="Pfam" id="PF13560">
    <property type="entry name" value="HTH_31"/>
    <property type="match status" value="1"/>
</dbReference>
<evidence type="ECO:0000256" key="1">
    <source>
        <dbReference type="SAM" id="MobiDB-lite"/>
    </source>
</evidence>
<dbReference type="Gene3D" id="1.10.260.40">
    <property type="entry name" value="lambda repressor-like DNA-binding domains"/>
    <property type="match status" value="1"/>
</dbReference>
<organism evidence="3 4">
    <name type="scientific">Kaistia dalseonensis</name>
    <dbReference type="NCBI Taxonomy" id="410840"/>
    <lineage>
        <taxon>Bacteria</taxon>
        <taxon>Pseudomonadati</taxon>
        <taxon>Pseudomonadota</taxon>
        <taxon>Alphaproteobacteria</taxon>
        <taxon>Hyphomicrobiales</taxon>
        <taxon>Kaistiaceae</taxon>
        <taxon>Kaistia</taxon>
    </lineage>
</organism>
<dbReference type="InterPro" id="IPR010982">
    <property type="entry name" value="Lambda_DNA-bd_dom_sf"/>
</dbReference>
<dbReference type="RefSeq" id="WP_266351194.1">
    <property type="nucleotide sequence ID" value="NZ_JAPKNG010000008.1"/>
</dbReference>
<dbReference type="PROSITE" id="PS50943">
    <property type="entry name" value="HTH_CROC1"/>
    <property type="match status" value="1"/>
</dbReference>
<proteinExistence type="predicted"/>
<feature type="region of interest" description="Disordered" evidence="1">
    <location>
        <begin position="1"/>
        <end position="22"/>
    </location>
</feature>
<protein>
    <submittedName>
        <fullName evidence="3">DNA-binding XRE family transcriptional regulator</fullName>
    </submittedName>
</protein>
<accession>A0ABU0HEN0</accession>
<evidence type="ECO:0000313" key="3">
    <source>
        <dbReference type="EMBL" id="MDQ0440308.1"/>
    </source>
</evidence>
<dbReference type="EMBL" id="JAUSVO010000008">
    <property type="protein sequence ID" value="MDQ0440308.1"/>
    <property type="molecule type" value="Genomic_DNA"/>
</dbReference>